<dbReference type="Proteomes" id="UP000308349">
    <property type="component" value="Unassembled WGS sequence"/>
</dbReference>
<dbReference type="Pfam" id="PF02470">
    <property type="entry name" value="MlaD"/>
    <property type="match status" value="1"/>
</dbReference>
<dbReference type="NCBIfam" id="TIGR00996">
    <property type="entry name" value="Mtu_fam_mce"/>
    <property type="match status" value="1"/>
</dbReference>
<dbReference type="GeneID" id="80346227"/>
<evidence type="ECO:0000313" key="4">
    <source>
        <dbReference type="Proteomes" id="UP000308349"/>
    </source>
</evidence>
<gene>
    <name evidence="3" type="ORF">FEK35_29035</name>
</gene>
<dbReference type="EMBL" id="VBUU01000047">
    <property type="protein sequence ID" value="TLF94222.1"/>
    <property type="molecule type" value="Genomic_DNA"/>
</dbReference>
<dbReference type="RefSeq" id="WP_014349805.1">
    <property type="nucleotide sequence ID" value="NZ_AP026975.1"/>
</dbReference>
<dbReference type="GO" id="GO:0005576">
    <property type="term" value="C:extracellular region"/>
    <property type="evidence" value="ECO:0007669"/>
    <property type="project" value="TreeGrafter"/>
</dbReference>
<accession>A0A2L2JXT9</accession>
<dbReference type="PANTHER" id="PTHR33371:SF17">
    <property type="entry name" value="MCE-FAMILY PROTEIN MCE1B"/>
    <property type="match status" value="1"/>
</dbReference>
<dbReference type="InterPro" id="IPR024516">
    <property type="entry name" value="Mce_C"/>
</dbReference>
<reference evidence="3 4" key="1">
    <citation type="submission" date="2019-05" db="EMBL/GenBank/DDBJ databases">
        <title>Genomes sequences of two Nocardia cyriacigeorgica environmental isolates, type strains Nocardia asteroides ATCC 19247 and Nocardia cyriacigeorgica DSM 44484.</title>
        <authorList>
            <person name="Vautrin F."/>
            <person name="Bergeron E."/>
            <person name="Dubost A."/>
            <person name="Abrouk D."/>
            <person name="Rodriguez Nava V."/>
            <person name="Pujic P."/>
        </authorList>
    </citation>
    <scope>NUCLEOTIDE SEQUENCE [LARGE SCALE GENOMIC DNA]</scope>
    <source>
        <strain evidence="3 4">EML 1456</strain>
    </source>
</reference>
<dbReference type="InterPro" id="IPR003399">
    <property type="entry name" value="Mce/MlaD"/>
</dbReference>
<protein>
    <submittedName>
        <fullName evidence="3">MCE family protein</fullName>
    </submittedName>
</protein>
<comment type="caution">
    <text evidence="3">The sequence shown here is derived from an EMBL/GenBank/DDBJ whole genome shotgun (WGS) entry which is preliminary data.</text>
</comment>
<evidence type="ECO:0000259" key="2">
    <source>
        <dbReference type="Pfam" id="PF11887"/>
    </source>
</evidence>
<feature type="domain" description="Mce/MlaD" evidence="1">
    <location>
        <begin position="42"/>
        <end position="115"/>
    </location>
</feature>
<evidence type="ECO:0000313" key="3">
    <source>
        <dbReference type="EMBL" id="TLF94222.1"/>
    </source>
</evidence>
<dbReference type="PANTHER" id="PTHR33371">
    <property type="entry name" value="INTERMEMBRANE PHOSPHOLIPID TRANSPORT SYSTEM BINDING PROTEIN MLAD-RELATED"/>
    <property type="match status" value="1"/>
</dbReference>
<evidence type="ECO:0000259" key="1">
    <source>
        <dbReference type="Pfam" id="PF02470"/>
    </source>
</evidence>
<feature type="domain" description="Mammalian cell entry C-terminal" evidence="2">
    <location>
        <begin position="121"/>
        <end position="244"/>
    </location>
</feature>
<sequence>MTRQRSFLATSAKLIVSAVVITVLLAIIVQTVQRPVSGDVVEFSAEFVDANGLKAGDDVRMDGLRVGEVRSITLDASGRAVVGFAVQRNHPIYENTVLAIRYQNLVGQRYLDVQQSSPTTAELTAGHKIDIANTIPSFDITDLFNGLQPVLAELSPEAVNKFAENMIAVIEGDGAGVGSVLDSIEALSNYALDRQAVVTVLVGNLKEISDHIGGRSSHLVRLVSELASVVSTLRSKVDGIVEFALMAPDVIAPLNGLLEAFGLTAGPNADADALLGAVFPDPEQAVEVLRKLPAVLETLNAWVPADGPVINRNCSNGNAEVPAPLHVLISGQRISICER</sequence>
<dbReference type="AlphaFoldDB" id="A0A2L2JXT9"/>
<name>A0A2L2JXT9_9NOCA</name>
<dbReference type="OrthoDB" id="338143at2"/>
<dbReference type="GO" id="GO:0051701">
    <property type="term" value="P:biological process involved in interaction with host"/>
    <property type="evidence" value="ECO:0007669"/>
    <property type="project" value="TreeGrafter"/>
</dbReference>
<dbReference type="InterPro" id="IPR005693">
    <property type="entry name" value="Mce"/>
</dbReference>
<organism evidence="3 4">
    <name type="scientific">Nocardia cyriacigeorgica</name>
    <dbReference type="NCBI Taxonomy" id="135487"/>
    <lineage>
        <taxon>Bacteria</taxon>
        <taxon>Bacillati</taxon>
        <taxon>Actinomycetota</taxon>
        <taxon>Actinomycetes</taxon>
        <taxon>Mycobacteriales</taxon>
        <taxon>Nocardiaceae</taxon>
        <taxon>Nocardia</taxon>
    </lineage>
</organism>
<proteinExistence type="predicted"/>
<dbReference type="OMA" id="QRISICE"/>
<dbReference type="InterPro" id="IPR052336">
    <property type="entry name" value="MlaD_Phospholipid_Transporter"/>
</dbReference>
<dbReference type="Pfam" id="PF11887">
    <property type="entry name" value="Mce4_CUP1"/>
    <property type="match status" value="1"/>
</dbReference>